<reference evidence="1 2" key="1">
    <citation type="submission" date="2017-11" db="EMBL/GenBank/DDBJ databases">
        <title>Complete genome of a free-living desiccation-tolerant cyanobacterium and its photosynthetic adaptation to extreme terrestrial habitat.</title>
        <authorList>
            <person name="Shang J."/>
        </authorList>
    </citation>
    <scope>NUCLEOTIDE SEQUENCE [LARGE SCALE GENOMIC DNA]</scope>
    <source>
        <strain evidence="1 2">CCNUN1</strain>
    </source>
</reference>
<keyword evidence="2" id="KW-1185">Reference proteome</keyword>
<accession>A0A2K8SUW1</accession>
<name>A0A2K8SUW1_9NOSO</name>
<organism evidence="1 2">
    <name type="scientific">Nostoc flagelliforme CCNUN1</name>
    <dbReference type="NCBI Taxonomy" id="2038116"/>
    <lineage>
        <taxon>Bacteria</taxon>
        <taxon>Bacillati</taxon>
        <taxon>Cyanobacteriota</taxon>
        <taxon>Cyanophyceae</taxon>
        <taxon>Nostocales</taxon>
        <taxon>Nostocaceae</taxon>
        <taxon>Nostoc</taxon>
    </lineage>
</organism>
<dbReference type="Proteomes" id="UP000232003">
    <property type="component" value="Chromosome"/>
</dbReference>
<sequence length="50" mass="5523">MTNDKLFVNYPPPIAKSNMVGAINAQSLPGKRVKSLRFLGHLTYKYAASL</sequence>
<dbReference type="EMBL" id="CP024785">
    <property type="protein sequence ID" value="AUB39249.1"/>
    <property type="molecule type" value="Genomic_DNA"/>
</dbReference>
<dbReference type="KEGG" id="nfl:COO91_05241"/>
<dbReference type="AlphaFoldDB" id="A0A2K8SUW1"/>
<proteinExistence type="predicted"/>
<gene>
    <name evidence="1" type="ORF">COO91_05241</name>
</gene>
<dbReference type="RefSeq" id="WP_157816583.1">
    <property type="nucleotide sequence ID" value="NZ_CAWNNC010000001.1"/>
</dbReference>
<evidence type="ECO:0000313" key="1">
    <source>
        <dbReference type="EMBL" id="AUB39249.1"/>
    </source>
</evidence>
<protein>
    <submittedName>
        <fullName evidence="1">Uncharacterized protein</fullName>
    </submittedName>
</protein>
<evidence type="ECO:0000313" key="2">
    <source>
        <dbReference type="Proteomes" id="UP000232003"/>
    </source>
</evidence>